<keyword evidence="5" id="KW-0055">Arginine biosynthesis</keyword>
<dbReference type="NCBIfam" id="TIGR00120">
    <property type="entry name" value="ArgJ"/>
    <property type="match status" value="1"/>
</dbReference>
<keyword evidence="5" id="KW-0511">Multifunctional enzyme</keyword>
<dbReference type="PANTHER" id="PTHR23100:SF0">
    <property type="entry name" value="ARGININE BIOSYNTHESIS BIFUNCTIONAL PROTEIN ARGJ, MITOCHONDRIAL"/>
    <property type="match status" value="1"/>
</dbReference>
<dbReference type="GO" id="GO:0006592">
    <property type="term" value="P:ornithine biosynthetic process"/>
    <property type="evidence" value="ECO:0007669"/>
    <property type="project" value="TreeGrafter"/>
</dbReference>
<feature type="site" description="Cleavage; by autolysis" evidence="5">
    <location>
        <begin position="194"/>
        <end position="195"/>
    </location>
</feature>
<sequence>MKIIQGGVTAPSGFLAGAGRGGIRKSGKDVAIVISRRLCNAAAVFTSNSLKAAPVVVTSRKLADAKGRINGVVVNSGNANALTGNEGVRNAERMCIYAAGKLGLQPERIVVCSTGIIGRKMPMKKVYRGIESASSSMSSSLAAGTAAAEAILTTDSHRKEIAVEQILEDGRRIRIGGMTKGSGMIAPCLKGLHATTLTFITTDAPVTRRYLQSCLERLADSTFNMISVDGDQSTNDTILLLSNGSCGGPPISKDRRFEEALEFVMAQLAKLVVMDGEGATHLIEVEVTGAADVEDARKAAKSVISSNLLKCAVFGGDPNVGRIASALGNSGVQIDFSKLDVWLGSSRRCKIISKGLVSGNLRKASELMREKVVRITVSLGDGEARAIGMGCDLSYDYVRVNSAYST</sequence>
<dbReference type="Pfam" id="PF01960">
    <property type="entry name" value="ArgJ"/>
    <property type="match status" value="1"/>
</dbReference>
<dbReference type="EC" id="2.3.1.1" evidence="5"/>
<dbReference type="EC" id="2.3.1.35" evidence="5"/>
<feature type="chain" id="PRO_5035346644" description="Arginine biosynthesis bifunctional protein ArgJ alpha chain" evidence="5">
    <location>
        <begin position="1"/>
        <end position="194"/>
    </location>
</feature>
<feature type="binding site" evidence="5">
    <location>
        <position position="180"/>
    </location>
    <ligand>
        <name>substrate</name>
    </ligand>
</feature>
<comment type="similarity">
    <text evidence="1 5">Belongs to the ArgJ family.</text>
</comment>
<dbReference type="PANTHER" id="PTHR23100">
    <property type="entry name" value="ARGININE BIOSYNTHESIS BIFUNCTIONAL PROTEIN ARGJ"/>
    <property type="match status" value="1"/>
</dbReference>
<feature type="chain" id="PRO_5035346645" description="Arginine biosynthesis bifunctional protein ArgJ beta chain" evidence="5">
    <location>
        <begin position="195"/>
        <end position="406"/>
    </location>
</feature>
<dbReference type="GO" id="GO:0004358">
    <property type="term" value="F:L-glutamate N-acetyltransferase activity, acting on acetyl-L-ornithine as donor"/>
    <property type="evidence" value="ECO:0007669"/>
    <property type="project" value="UniProtKB-UniRule"/>
</dbReference>
<dbReference type="InterPro" id="IPR016117">
    <property type="entry name" value="ArgJ-like_dom_sf"/>
</dbReference>
<comment type="caution">
    <text evidence="6">The sequence shown here is derived from an EMBL/GenBank/DDBJ whole genome shotgun (WGS) entry which is preliminary data.</text>
</comment>
<feature type="binding site" evidence="5">
    <location>
        <position position="153"/>
    </location>
    <ligand>
        <name>substrate</name>
    </ligand>
</feature>
<feature type="binding site" evidence="5">
    <location>
        <position position="401"/>
    </location>
    <ligand>
        <name>substrate</name>
    </ligand>
</feature>
<gene>
    <name evidence="5 6" type="primary">argJ</name>
    <name evidence="6" type="ORF">KIY12_03645</name>
</gene>
<dbReference type="InterPro" id="IPR002813">
    <property type="entry name" value="Arg_biosynth_ArgJ"/>
</dbReference>
<comment type="catalytic activity">
    <reaction evidence="5">
        <text>L-glutamate + acetyl-CoA = N-acetyl-L-glutamate + CoA + H(+)</text>
        <dbReference type="Rhea" id="RHEA:24292"/>
        <dbReference type="ChEBI" id="CHEBI:15378"/>
        <dbReference type="ChEBI" id="CHEBI:29985"/>
        <dbReference type="ChEBI" id="CHEBI:44337"/>
        <dbReference type="ChEBI" id="CHEBI:57287"/>
        <dbReference type="ChEBI" id="CHEBI:57288"/>
        <dbReference type="EC" id="2.3.1.1"/>
    </reaction>
</comment>
<evidence type="ECO:0000256" key="5">
    <source>
        <dbReference type="HAMAP-Rule" id="MF_01106"/>
    </source>
</evidence>
<accession>A0A8J7YRD3</accession>
<dbReference type="InterPro" id="IPR042195">
    <property type="entry name" value="ArgJ_beta_C"/>
</dbReference>
<reference evidence="6" key="1">
    <citation type="submission" date="2021-05" db="EMBL/GenBank/DDBJ databases">
        <title>Genomic insights into ecological role and evolution of a novel Thermoplasmata order Candidatus Sysuiplasmatales.</title>
        <authorList>
            <person name="Yuan Y."/>
        </authorList>
    </citation>
    <scope>NUCLEOTIDE SEQUENCE</scope>
    <source>
        <strain evidence="6">TUT19-bin139</strain>
    </source>
</reference>
<comment type="subunit">
    <text evidence="5">Heterotetramer of two alpha and two beta chains.</text>
</comment>
<comment type="subcellular location">
    <subcellularLocation>
        <location evidence="5">Cytoplasm</location>
    </subcellularLocation>
</comment>
<evidence type="ECO:0000313" key="7">
    <source>
        <dbReference type="Proteomes" id="UP000750197"/>
    </source>
</evidence>
<evidence type="ECO:0000256" key="1">
    <source>
        <dbReference type="ARBA" id="ARBA00006774"/>
    </source>
</evidence>
<name>A0A8J7YRD3_9ARCH</name>
<evidence type="ECO:0000313" key="6">
    <source>
        <dbReference type="EMBL" id="MBX8643801.1"/>
    </source>
</evidence>
<dbReference type="Gene3D" id="3.60.70.12">
    <property type="entry name" value="L-amino peptidase D-ALA esterase/amidase"/>
    <property type="match status" value="1"/>
</dbReference>
<feature type="active site" description="Nucleophile" evidence="5">
    <location>
        <position position="195"/>
    </location>
</feature>
<feature type="site" description="Involved in the stabilization of negative charge on the oxyanion by the formation of the oxyanion hole" evidence="5">
    <location>
        <position position="115"/>
    </location>
</feature>
<comment type="function">
    <text evidence="5">Catalyzes two activities which are involved in the cyclic version of arginine biosynthesis: the synthesis of N-acetylglutamate from glutamate and acetyl-CoA as the acetyl donor, and of ornithine by transacetylation between N(2)-acetylornithine and glutamate.</text>
</comment>
<dbReference type="HAMAP" id="MF_01106">
    <property type="entry name" value="ArgJ"/>
    <property type="match status" value="1"/>
</dbReference>
<organism evidence="6 7">
    <name type="scientific">Candidatus Sysuiplasma superficiale</name>
    <dbReference type="NCBI Taxonomy" id="2823368"/>
    <lineage>
        <taxon>Archaea</taxon>
        <taxon>Methanobacteriati</taxon>
        <taxon>Thermoplasmatota</taxon>
        <taxon>Thermoplasmata</taxon>
        <taxon>Candidatus Sysuiplasmatales</taxon>
        <taxon>Candidatus Sysuiplasmataceae</taxon>
        <taxon>Candidatus Sysuiplasma</taxon>
    </lineage>
</organism>
<dbReference type="SUPFAM" id="SSF56266">
    <property type="entry name" value="DmpA/ArgJ-like"/>
    <property type="match status" value="1"/>
</dbReference>
<proteinExistence type="inferred from homology"/>
<comment type="pathway">
    <text evidence="5">Amino-acid biosynthesis; L-arginine biosynthesis; L-ornithine and N-acetyl-L-glutamate from L-glutamate and N(2)-acetyl-L-ornithine (cyclic): step 1/1.</text>
</comment>
<dbReference type="NCBIfam" id="NF003802">
    <property type="entry name" value="PRK05388.1"/>
    <property type="match status" value="1"/>
</dbReference>
<dbReference type="Proteomes" id="UP000750197">
    <property type="component" value="Unassembled WGS sequence"/>
</dbReference>
<keyword evidence="5" id="KW-0028">Amino-acid biosynthesis</keyword>
<dbReference type="GO" id="GO:0005737">
    <property type="term" value="C:cytoplasm"/>
    <property type="evidence" value="ECO:0007669"/>
    <property type="project" value="UniProtKB-SubCell"/>
</dbReference>
<protein>
    <recommendedName>
        <fullName evidence="5">Arginine biosynthesis bifunctional protein ArgJ</fullName>
    </recommendedName>
    <domain>
        <recommendedName>
            <fullName evidence="5">Glutamate N-acetyltransferase</fullName>
            <ecNumber evidence="5">2.3.1.35</ecNumber>
        </recommendedName>
        <alternativeName>
            <fullName evidence="5">Ornithine acetyltransferase</fullName>
            <shortName evidence="5">OATase</shortName>
        </alternativeName>
        <alternativeName>
            <fullName evidence="5">Ornithine transacetylase</fullName>
        </alternativeName>
    </domain>
    <domain>
        <recommendedName>
            <fullName evidence="5">Amino-acid acetyltransferase</fullName>
            <ecNumber evidence="5">2.3.1.1</ecNumber>
        </recommendedName>
        <alternativeName>
            <fullName evidence="5">N-acetylglutamate synthase</fullName>
            <shortName evidence="5">AGSase</shortName>
        </alternativeName>
    </domain>
    <component>
        <recommendedName>
            <fullName evidence="5">Arginine biosynthesis bifunctional protein ArgJ alpha chain</fullName>
        </recommendedName>
    </component>
    <component>
        <recommendedName>
            <fullName evidence="5">Arginine biosynthesis bifunctional protein ArgJ beta chain</fullName>
        </recommendedName>
    </component>
</protein>
<keyword evidence="3 5" id="KW-0068">Autocatalytic cleavage</keyword>
<evidence type="ECO:0000256" key="4">
    <source>
        <dbReference type="ARBA" id="ARBA00023315"/>
    </source>
</evidence>
<comment type="catalytic activity">
    <reaction evidence="5">
        <text>N(2)-acetyl-L-ornithine + L-glutamate = N-acetyl-L-glutamate + L-ornithine</text>
        <dbReference type="Rhea" id="RHEA:15349"/>
        <dbReference type="ChEBI" id="CHEBI:29985"/>
        <dbReference type="ChEBI" id="CHEBI:44337"/>
        <dbReference type="ChEBI" id="CHEBI:46911"/>
        <dbReference type="ChEBI" id="CHEBI:57805"/>
        <dbReference type="EC" id="2.3.1.35"/>
    </reaction>
</comment>
<dbReference type="AlphaFoldDB" id="A0A8J7YRD3"/>
<dbReference type="GO" id="GO:0006526">
    <property type="term" value="P:L-arginine biosynthetic process"/>
    <property type="evidence" value="ECO:0007669"/>
    <property type="project" value="UniProtKB-UniRule"/>
</dbReference>
<comment type="pathway">
    <text evidence="5">Amino-acid biosynthesis; L-arginine biosynthesis; N(2)-acetyl-L-ornithine from L-glutamate: step 1/4.</text>
</comment>
<feature type="site" description="Involved in the stabilization of negative charge on the oxyanion by the formation of the oxyanion hole" evidence="5">
    <location>
        <position position="114"/>
    </location>
</feature>
<dbReference type="EMBL" id="JAHEAC010000021">
    <property type="protein sequence ID" value="MBX8643801.1"/>
    <property type="molecule type" value="Genomic_DNA"/>
</dbReference>
<evidence type="ECO:0000256" key="3">
    <source>
        <dbReference type="ARBA" id="ARBA00022813"/>
    </source>
</evidence>
<evidence type="ECO:0000256" key="2">
    <source>
        <dbReference type="ARBA" id="ARBA00022679"/>
    </source>
</evidence>
<feature type="binding site" evidence="5">
    <location>
        <position position="195"/>
    </location>
    <ligand>
        <name>substrate</name>
    </ligand>
</feature>
<keyword evidence="2 5" id="KW-0808">Transferase</keyword>
<keyword evidence="5" id="KW-0963">Cytoplasm</keyword>
<dbReference type="Gene3D" id="3.10.20.340">
    <property type="entry name" value="ArgJ beta chain, C-terminal domain"/>
    <property type="match status" value="1"/>
</dbReference>
<dbReference type="CDD" id="cd02152">
    <property type="entry name" value="OAT"/>
    <property type="match status" value="1"/>
</dbReference>
<dbReference type="UniPathway" id="UPA00068">
    <property type="reaction ID" value="UER00106"/>
</dbReference>
<keyword evidence="4 5" id="KW-0012">Acyltransferase</keyword>
<feature type="binding site" evidence="5">
    <location>
        <position position="277"/>
    </location>
    <ligand>
        <name>substrate</name>
    </ligand>
</feature>
<dbReference type="GO" id="GO:0004042">
    <property type="term" value="F:L-glutamate N-acetyltransferase activity"/>
    <property type="evidence" value="ECO:0007669"/>
    <property type="project" value="UniProtKB-UniRule"/>
</dbReference>
<feature type="binding site" evidence="5">
    <location>
        <position position="406"/>
    </location>
    <ligand>
        <name>substrate</name>
    </ligand>
</feature>